<evidence type="ECO:0000256" key="3">
    <source>
        <dbReference type="ARBA" id="ARBA00022801"/>
    </source>
</evidence>
<evidence type="ECO:0000313" key="10">
    <source>
        <dbReference type="EMBL" id="THG02570.1"/>
    </source>
</evidence>
<keyword evidence="5" id="KW-0961">Cell wall biogenesis/degradation</keyword>
<evidence type="ECO:0000256" key="5">
    <source>
        <dbReference type="ARBA" id="ARBA00023316"/>
    </source>
</evidence>
<keyword evidence="4 8" id="KW-0063">Aspartyl esterase</keyword>
<dbReference type="AlphaFoldDB" id="A0A4S4DIC3"/>
<feature type="domain" description="Pectinesterase catalytic" evidence="9">
    <location>
        <begin position="413"/>
        <end position="594"/>
    </location>
</feature>
<sequence length="612" mass="67677">MPQPSLLSAMPCLSTKPKGASLVLPTRLRQVHDLVNGKGVPYARATLLPSSQDRRGKLVSLGLLSAPTKGKLFPKAAITLVECSLRKLVVAAIIVVQSFPVASSNDKTNNIKDGGANKMPPRLGCHKYCLCNLVASVFSFPQQLQMVVVLTLLGMAVASTLLEMATLGQSASAIWQSQVLPLRLSCVGFFFPLATSDGCETEDIRNGGAEAKCLNNFPAASASGNRFIIEGMGFHNTAGPKGHQAVAYLSSSDMSAHFNYRFEGYQDTLYYISNRQFYRNCTAILKGMPLPGWFTKNARLSQNDNSSPIGSRYVPFSVALGNVATTAIMESEIGDLIQPEGWMIWEGKNNHKTAIGANTNKRVKWNKFRVITERNEALRYTASIHLEAGKDPLKWVHSTGERAAVKGDRGSEPKGHQAVAYLNSSDMSAHFNCRFEGYQDTLYYISNRQFYRNCVITGTVDFIFGVGTALIQDSVIVLRMPDPNQQNIITADGNFERNAIAGLVLQKCKIVPERQLFPNRFKVRSFLGRPWKRYSTTTIMESEIGDLIQPEGWMIWEGKNNHKTAIVAEYGNWGTGANTNKRVKWNNFVSSLRKTKLFDPLLPFTSKLVKTH</sequence>
<comment type="catalytic activity">
    <reaction evidence="6 8">
        <text>[(1-&gt;4)-alpha-D-galacturonosyl methyl ester](n) + n H2O = [(1-&gt;4)-alpha-D-galacturonosyl](n) + n methanol + n H(+)</text>
        <dbReference type="Rhea" id="RHEA:22380"/>
        <dbReference type="Rhea" id="RHEA-COMP:14570"/>
        <dbReference type="Rhea" id="RHEA-COMP:14573"/>
        <dbReference type="ChEBI" id="CHEBI:15377"/>
        <dbReference type="ChEBI" id="CHEBI:15378"/>
        <dbReference type="ChEBI" id="CHEBI:17790"/>
        <dbReference type="ChEBI" id="CHEBI:140522"/>
        <dbReference type="ChEBI" id="CHEBI:140523"/>
        <dbReference type="EC" id="3.1.1.11"/>
    </reaction>
</comment>
<gene>
    <name evidence="10" type="ORF">TEA_003125</name>
</gene>
<dbReference type="UniPathway" id="UPA00545">
    <property type="reaction ID" value="UER00823"/>
</dbReference>
<evidence type="ECO:0000256" key="4">
    <source>
        <dbReference type="ARBA" id="ARBA00023085"/>
    </source>
</evidence>
<evidence type="ECO:0000256" key="7">
    <source>
        <dbReference type="PROSITE-ProRule" id="PRU10040"/>
    </source>
</evidence>
<accession>A0A4S4DIC3</accession>
<dbReference type="GO" id="GO:0045490">
    <property type="term" value="P:pectin catabolic process"/>
    <property type="evidence" value="ECO:0007669"/>
    <property type="project" value="UniProtKB-UniRule"/>
</dbReference>
<keyword evidence="3 8" id="KW-0378">Hydrolase</keyword>
<reference evidence="10 11" key="1">
    <citation type="journal article" date="2018" name="Proc. Natl. Acad. Sci. U.S.A.">
        <title>Draft genome sequence of Camellia sinensis var. sinensis provides insights into the evolution of the tea genome and tea quality.</title>
        <authorList>
            <person name="Wei C."/>
            <person name="Yang H."/>
            <person name="Wang S."/>
            <person name="Zhao J."/>
            <person name="Liu C."/>
            <person name="Gao L."/>
            <person name="Xia E."/>
            <person name="Lu Y."/>
            <person name="Tai Y."/>
            <person name="She G."/>
            <person name="Sun J."/>
            <person name="Cao H."/>
            <person name="Tong W."/>
            <person name="Gao Q."/>
            <person name="Li Y."/>
            <person name="Deng W."/>
            <person name="Jiang X."/>
            <person name="Wang W."/>
            <person name="Chen Q."/>
            <person name="Zhang S."/>
            <person name="Li H."/>
            <person name="Wu J."/>
            <person name="Wang P."/>
            <person name="Li P."/>
            <person name="Shi C."/>
            <person name="Zheng F."/>
            <person name="Jian J."/>
            <person name="Huang B."/>
            <person name="Shan D."/>
            <person name="Shi M."/>
            <person name="Fang C."/>
            <person name="Yue Y."/>
            <person name="Li F."/>
            <person name="Li D."/>
            <person name="Wei S."/>
            <person name="Han B."/>
            <person name="Jiang C."/>
            <person name="Yin Y."/>
            <person name="Xia T."/>
            <person name="Zhang Z."/>
            <person name="Bennetzen J.L."/>
            <person name="Zhao S."/>
            <person name="Wan X."/>
        </authorList>
    </citation>
    <scope>NUCLEOTIDE SEQUENCE [LARGE SCALE GENOMIC DNA]</scope>
    <source>
        <strain evidence="11">cv. Shuchazao</strain>
        <tissue evidence="10">Leaf</tissue>
    </source>
</reference>
<dbReference type="EC" id="3.1.1.11" evidence="2 8"/>
<evidence type="ECO:0000259" key="9">
    <source>
        <dbReference type="Pfam" id="PF01095"/>
    </source>
</evidence>
<dbReference type="STRING" id="542762.A0A4S4DIC3"/>
<feature type="active site" evidence="7">
    <location>
        <position position="461"/>
    </location>
</feature>
<dbReference type="InterPro" id="IPR012334">
    <property type="entry name" value="Pectin_lyas_fold"/>
</dbReference>
<evidence type="ECO:0000256" key="2">
    <source>
        <dbReference type="ARBA" id="ARBA00013229"/>
    </source>
</evidence>
<dbReference type="PROSITE" id="PS00503">
    <property type="entry name" value="PECTINESTERASE_2"/>
    <property type="match status" value="1"/>
</dbReference>
<proteinExistence type="predicted"/>
<evidence type="ECO:0000313" key="11">
    <source>
        <dbReference type="Proteomes" id="UP000306102"/>
    </source>
</evidence>
<dbReference type="InterPro" id="IPR033131">
    <property type="entry name" value="Pectinesterase_Asp_AS"/>
</dbReference>
<dbReference type="InterPro" id="IPR011050">
    <property type="entry name" value="Pectin_lyase_fold/virulence"/>
</dbReference>
<name>A0A4S4DIC3_CAMSN</name>
<evidence type="ECO:0000256" key="8">
    <source>
        <dbReference type="RuleBase" id="RU000589"/>
    </source>
</evidence>
<dbReference type="InterPro" id="IPR000070">
    <property type="entry name" value="Pectinesterase_cat"/>
</dbReference>
<dbReference type="GO" id="GO:0042545">
    <property type="term" value="P:cell wall modification"/>
    <property type="evidence" value="ECO:0007669"/>
    <property type="project" value="UniProtKB-UniRule"/>
</dbReference>
<protein>
    <recommendedName>
        <fullName evidence="2 8">Pectinesterase</fullName>
        <ecNumber evidence="2 8">3.1.1.11</ecNumber>
    </recommendedName>
</protein>
<keyword evidence="11" id="KW-1185">Reference proteome</keyword>
<dbReference type="Gene3D" id="2.160.20.10">
    <property type="entry name" value="Single-stranded right-handed beta-helix, Pectin lyase-like"/>
    <property type="match status" value="3"/>
</dbReference>
<evidence type="ECO:0000256" key="1">
    <source>
        <dbReference type="ARBA" id="ARBA00005184"/>
    </source>
</evidence>
<comment type="caution">
    <text evidence="10">The sequence shown here is derived from an EMBL/GenBank/DDBJ whole genome shotgun (WGS) entry which is preliminary data.</text>
</comment>
<dbReference type="PANTHER" id="PTHR31707">
    <property type="entry name" value="PECTINESTERASE"/>
    <property type="match status" value="1"/>
</dbReference>
<dbReference type="EMBL" id="SDRB02011156">
    <property type="protein sequence ID" value="THG02570.1"/>
    <property type="molecule type" value="Genomic_DNA"/>
</dbReference>
<comment type="pathway">
    <text evidence="1 8">Glycan metabolism; pectin degradation; 2-dehydro-3-deoxy-D-gluconate from pectin: step 1/5.</text>
</comment>
<evidence type="ECO:0000256" key="6">
    <source>
        <dbReference type="ARBA" id="ARBA00047928"/>
    </source>
</evidence>
<dbReference type="GO" id="GO:0030599">
    <property type="term" value="F:pectinesterase activity"/>
    <property type="evidence" value="ECO:0007669"/>
    <property type="project" value="UniProtKB-UniRule"/>
</dbReference>
<feature type="domain" description="Pectinesterase catalytic" evidence="9">
    <location>
        <begin position="324"/>
        <end position="386"/>
    </location>
</feature>
<organism evidence="10 11">
    <name type="scientific">Camellia sinensis var. sinensis</name>
    <name type="common">China tea</name>
    <dbReference type="NCBI Taxonomy" id="542762"/>
    <lineage>
        <taxon>Eukaryota</taxon>
        <taxon>Viridiplantae</taxon>
        <taxon>Streptophyta</taxon>
        <taxon>Embryophyta</taxon>
        <taxon>Tracheophyta</taxon>
        <taxon>Spermatophyta</taxon>
        <taxon>Magnoliopsida</taxon>
        <taxon>eudicotyledons</taxon>
        <taxon>Gunneridae</taxon>
        <taxon>Pentapetalae</taxon>
        <taxon>asterids</taxon>
        <taxon>Ericales</taxon>
        <taxon>Theaceae</taxon>
        <taxon>Camellia</taxon>
    </lineage>
</organism>
<dbReference type="SUPFAM" id="SSF51126">
    <property type="entry name" value="Pectin lyase-like"/>
    <property type="match status" value="2"/>
</dbReference>
<dbReference type="Pfam" id="PF01095">
    <property type="entry name" value="Pectinesterase"/>
    <property type="match status" value="3"/>
</dbReference>
<feature type="domain" description="Pectinesterase catalytic" evidence="9">
    <location>
        <begin position="220"/>
        <end position="282"/>
    </location>
</feature>
<dbReference type="Proteomes" id="UP000306102">
    <property type="component" value="Unassembled WGS sequence"/>
</dbReference>